<keyword evidence="2" id="KW-0934">Plastid</keyword>
<dbReference type="CDD" id="cd00164">
    <property type="entry name" value="S1_like"/>
    <property type="match status" value="1"/>
</dbReference>
<proteinExistence type="predicted"/>
<dbReference type="GO" id="GO:0003676">
    <property type="term" value="F:nucleic acid binding"/>
    <property type="evidence" value="ECO:0007669"/>
    <property type="project" value="InterPro"/>
</dbReference>
<organism evidence="2">
    <name type="scientific">Taenioma perpusillum</name>
    <dbReference type="NCBI Taxonomy" id="210852"/>
    <lineage>
        <taxon>Eukaryota</taxon>
        <taxon>Rhodophyta</taxon>
        <taxon>Florideophyceae</taxon>
        <taxon>Rhodymeniophycidae</taxon>
        <taxon>Ceramiales</taxon>
        <taxon>Delesseriaceae</taxon>
        <taxon>Taenioma</taxon>
    </lineage>
</organism>
<keyword evidence="2" id="KW-0687">Ribonucleoprotein</keyword>
<sequence length="257" mass="30353">MNKKPQYKQKKFTNILEKYRYNLQTGNIVAGTIIYKESNGFLVIIGDQLSGYLPEEEISIDILNNVNTLINITRDFFLIKYNTYLKQYILSIKRLEYIRSWTRIRQIKDENIIFKLKIKYTNKGGFLTYLENIQAFIPKSHMSIGKKYEQYILCKLLTINENKNQLVLSNKSAILEISPHKFRIGEIIYGYVIQIKSYGLFIKIYDLIALLHISNITSKYINNIYHFFYTGELIKIKIIYIDNKQGRLSVSTINIKR</sequence>
<dbReference type="RefSeq" id="YP_009399197.1">
    <property type="nucleotide sequence ID" value="NC_035295.1"/>
</dbReference>
<dbReference type="SUPFAM" id="SSF50249">
    <property type="entry name" value="Nucleic acid-binding proteins"/>
    <property type="match status" value="3"/>
</dbReference>
<evidence type="ECO:0000259" key="1">
    <source>
        <dbReference type="PROSITE" id="PS50126"/>
    </source>
</evidence>
<accession>A0A1Z1MSB4</accession>
<reference evidence="2" key="1">
    <citation type="journal article" date="2017" name="J. Phycol.">
        <title>Analysis of chloroplast genomes and a supermatrix inform reclassification of the Rhodomelaceae (Rhodophyta).</title>
        <authorList>
            <person name="Diaz-Tapia P."/>
            <person name="Maggs C.A."/>
            <person name="West J.A."/>
            <person name="Verbruggen H."/>
        </authorList>
    </citation>
    <scope>NUCLEOTIDE SEQUENCE</scope>
    <source>
        <strain evidence="2">PD1676</strain>
    </source>
</reference>
<dbReference type="SMART" id="SM00316">
    <property type="entry name" value="S1"/>
    <property type="match status" value="3"/>
</dbReference>
<dbReference type="InterPro" id="IPR012340">
    <property type="entry name" value="NA-bd_OB-fold"/>
</dbReference>
<dbReference type="Gene3D" id="2.40.50.140">
    <property type="entry name" value="Nucleic acid-binding proteins"/>
    <property type="match status" value="2"/>
</dbReference>
<dbReference type="InterPro" id="IPR052757">
    <property type="entry name" value="Ribosomal_protein_S1"/>
</dbReference>
<dbReference type="PROSITE" id="PS50126">
    <property type="entry name" value="S1"/>
    <property type="match status" value="2"/>
</dbReference>
<protein>
    <submittedName>
        <fullName evidence="2">Ribosomal protein S1</fullName>
    </submittedName>
</protein>
<gene>
    <name evidence="2" type="primary">rps1</name>
</gene>
<dbReference type="EMBL" id="MF101452">
    <property type="protein sequence ID" value="ARW68594.1"/>
    <property type="molecule type" value="Genomic_DNA"/>
</dbReference>
<dbReference type="GO" id="GO:0005840">
    <property type="term" value="C:ribosome"/>
    <property type="evidence" value="ECO:0007669"/>
    <property type="project" value="UniProtKB-KW"/>
</dbReference>
<geneLocation type="chloroplast" evidence="2"/>
<dbReference type="PANTHER" id="PTHR47559">
    <property type="entry name" value="OS03G0844900 PROTEIN"/>
    <property type="match status" value="1"/>
</dbReference>
<name>A0A1Z1MSB4_9FLOR</name>
<dbReference type="InterPro" id="IPR003029">
    <property type="entry name" value="S1_domain"/>
</dbReference>
<dbReference type="PANTHER" id="PTHR47559:SF1">
    <property type="entry name" value="OS03G0844900 PROTEIN"/>
    <property type="match status" value="1"/>
</dbReference>
<feature type="domain" description="S1 motif" evidence="1">
    <location>
        <begin position="185"/>
        <end position="253"/>
    </location>
</feature>
<evidence type="ECO:0000313" key="2">
    <source>
        <dbReference type="EMBL" id="ARW68594.1"/>
    </source>
</evidence>
<dbReference type="GeneID" id="33361848"/>
<feature type="domain" description="S1 motif" evidence="1">
    <location>
        <begin position="26"/>
        <end position="93"/>
    </location>
</feature>
<dbReference type="Pfam" id="PF00575">
    <property type="entry name" value="S1"/>
    <property type="match status" value="1"/>
</dbReference>
<keyword evidence="2" id="KW-0150">Chloroplast</keyword>
<dbReference type="AlphaFoldDB" id="A0A1Z1MSB4"/>
<keyword evidence="2" id="KW-0689">Ribosomal protein</keyword>